<evidence type="ECO:0000313" key="6">
    <source>
        <dbReference type="EMBL" id="OZI38231.1"/>
    </source>
</evidence>
<evidence type="ECO:0000256" key="4">
    <source>
        <dbReference type="SAM" id="SignalP"/>
    </source>
</evidence>
<dbReference type="AlphaFoldDB" id="A0A261SMD7"/>
<gene>
    <name evidence="6" type="ORF">CAL29_07860</name>
</gene>
<comment type="similarity">
    <text evidence="1">Belongs to the bacterial solute-binding protein 3 family.</text>
</comment>
<evidence type="ECO:0000256" key="3">
    <source>
        <dbReference type="ARBA" id="ARBA00022729"/>
    </source>
</evidence>
<evidence type="ECO:0000259" key="5">
    <source>
        <dbReference type="SMART" id="SM00062"/>
    </source>
</evidence>
<reference evidence="7" key="1">
    <citation type="submission" date="2017-05" db="EMBL/GenBank/DDBJ databases">
        <title>Complete and WGS of Bordetella genogroups.</title>
        <authorList>
            <person name="Spilker T."/>
            <person name="Lipuma J."/>
        </authorList>
    </citation>
    <scope>NUCLEOTIDE SEQUENCE [LARGE SCALE GENOMIC DNA]</scope>
    <source>
        <strain evidence="7">AU16122</strain>
    </source>
</reference>
<dbReference type="Pfam" id="PF00497">
    <property type="entry name" value="SBP_bac_3"/>
    <property type="match status" value="1"/>
</dbReference>
<name>A0A261SMD7_9BORD</name>
<dbReference type="PANTHER" id="PTHR30085:SF7">
    <property type="entry name" value="AMINO-ACID ABC TRANSPORTER-BINDING PROTEIN YHDW-RELATED"/>
    <property type="match status" value="1"/>
</dbReference>
<proteinExistence type="inferred from homology"/>
<keyword evidence="7" id="KW-1185">Reference proteome</keyword>
<comment type="caution">
    <text evidence="6">The sequence shown here is derived from an EMBL/GenBank/DDBJ whole genome shotgun (WGS) entry which is preliminary data.</text>
</comment>
<sequence length="351" mass="38015">MALSNVRRKPMLRFLAAGALALAAQLAVAQAASAETTVERITKRGELVCGVSQGSAGLSIADSQGRWTGLDADLCRALAAAVLGDAGKVRYVPLSSQQRFPALQSGEIDVLNRNTTITSGRDAGLGIVSAGIVFYDGQGFLVPRRLNVKSARELDGAQVCVQPGTVNEQNLVDYFRKNKLAYRPVVIENLVELEQAFYAGRCDVYLSDVSTLAASRAARAGKPDDFVILPERINKSPLGPFVRQDDPQWIAIVRWTVNGLVAAEELGVTSRNVDQQDKSQDAQVRRLLGLDPGVGKSFGLRETWLRDVIRAVGNYGEIWDRNLGPATPLKLERGLNALWTQGGLLYSPPFQ</sequence>
<dbReference type="Proteomes" id="UP000216020">
    <property type="component" value="Unassembled WGS sequence"/>
</dbReference>
<feature type="domain" description="Solute-binding protein family 3/N-terminal" evidence="5">
    <location>
        <begin position="46"/>
        <end position="276"/>
    </location>
</feature>
<evidence type="ECO:0000313" key="7">
    <source>
        <dbReference type="Proteomes" id="UP000216020"/>
    </source>
</evidence>
<keyword evidence="2" id="KW-0813">Transport</keyword>
<dbReference type="GO" id="GO:0006865">
    <property type="term" value="P:amino acid transport"/>
    <property type="evidence" value="ECO:0007669"/>
    <property type="project" value="TreeGrafter"/>
</dbReference>
<dbReference type="PANTHER" id="PTHR30085">
    <property type="entry name" value="AMINO ACID ABC TRANSPORTER PERMEASE"/>
    <property type="match status" value="1"/>
</dbReference>
<dbReference type="Gene3D" id="3.40.190.10">
    <property type="entry name" value="Periplasmic binding protein-like II"/>
    <property type="match status" value="2"/>
</dbReference>
<accession>A0A261SMD7</accession>
<dbReference type="InterPro" id="IPR001638">
    <property type="entry name" value="Solute-binding_3/MltF_N"/>
</dbReference>
<evidence type="ECO:0000256" key="1">
    <source>
        <dbReference type="ARBA" id="ARBA00010333"/>
    </source>
</evidence>
<feature type="signal peptide" evidence="4">
    <location>
        <begin position="1"/>
        <end position="34"/>
    </location>
</feature>
<dbReference type="EMBL" id="NEVM01000001">
    <property type="protein sequence ID" value="OZI38231.1"/>
    <property type="molecule type" value="Genomic_DNA"/>
</dbReference>
<dbReference type="InterPro" id="IPR051455">
    <property type="entry name" value="Bact_solute-bind_prot3"/>
</dbReference>
<evidence type="ECO:0000256" key="2">
    <source>
        <dbReference type="ARBA" id="ARBA00022448"/>
    </source>
</evidence>
<dbReference type="SMART" id="SM00062">
    <property type="entry name" value="PBPb"/>
    <property type="match status" value="1"/>
</dbReference>
<feature type="chain" id="PRO_5012492416" evidence="4">
    <location>
        <begin position="35"/>
        <end position="351"/>
    </location>
</feature>
<dbReference type="SUPFAM" id="SSF53850">
    <property type="entry name" value="Periplasmic binding protein-like II"/>
    <property type="match status" value="1"/>
</dbReference>
<organism evidence="6 7">
    <name type="scientific">Bordetella genomosp. 10</name>
    <dbReference type="NCBI Taxonomy" id="1416804"/>
    <lineage>
        <taxon>Bacteria</taxon>
        <taxon>Pseudomonadati</taxon>
        <taxon>Pseudomonadota</taxon>
        <taxon>Betaproteobacteria</taxon>
        <taxon>Burkholderiales</taxon>
        <taxon>Alcaligenaceae</taxon>
        <taxon>Bordetella</taxon>
    </lineage>
</organism>
<keyword evidence="3 4" id="KW-0732">Signal</keyword>
<protein>
    <submittedName>
        <fullName evidence="6">Amino acid ABC transporter substrate-binding protein</fullName>
    </submittedName>
</protein>
<dbReference type="CDD" id="cd13692">
    <property type="entry name" value="PBP2_BztA"/>
    <property type="match status" value="1"/>
</dbReference>